<feature type="domain" description="Helicase ATP-binding" evidence="9">
    <location>
        <begin position="352"/>
        <end position="555"/>
    </location>
</feature>
<dbReference type="InterPro" id="IPR003593">
    <property type="entry name" value="AAA+_ATPase"/>
</dbReference>
<keyword evidence="3" id="KW-0547">Nucleotide-binding</keyword>
<evidence type="ECO:0000256" key="1">
    <source>
        <dbReference type="ARBA" id="ARBA00008792"/>
    </source>
</evidence>
<dbReference type="SUPFAM" id="SSF52540">
    <property type="entry name" value="P-loop containing nucleoside triphosphate hydrolases"/>
    <property type="match status" value="1"/>
</dbReference>
<dbReference type="PROSITE" id="PS51192">
    <property type="entry name" value="HELICASE_ATP_BIND_1"/>
    <property type="match status" value="1"/>
</dbReference>
<feature type="domain" description="Helicase C-terminal" evidence="10">
    <location>
        <begin position="574"/>
        <end position="821"/>
    </location>
</feature>
<comment type="catalytic activity">
    <reaction evidence="7">
        <text>ATP + H2O = ADP + phosphate + H(+)</text>
        <dbReference type="Rhea" id="RHEA:13065"/>
        <dbReference type="ChEBI" id="CHEBI:15377"/>
        <dbReference type="ChEBI" id="CHEBI:15378"/>
        <dbReference type="ChEBI" id="CHEBI:30616"/>
        <dbReference type="ChEBI" id="CHEBI:43474"/>
        <dbReference type="ChEBI" id="CHEBI:456216"/>
        <dbReference type="EC" id="3.6.4.13"/>
    </reaction>
</comment>
<dbReference type="GO" id="GO:0005524">
    <property type="term" value="F:ATP binding"/>
    <property type="evidence" value="ECO:0007669"/>
    <property type="project" value="UniProtKB-KW"/>
</dbReference>
<dbReference type="InterPro" id="IPR014001">
    <property type="entry name" value="Helicase_ATP-bd"/>
</dbReference>
<dbReference type="Pfam" id="PF21010">
    <property type="entry name" value="HA2_C"/>
    <property type="match status" value="1"/>
</dbReference>
<dbReference type="SMART" id="SM00490">
    <property type="entry name" value="HELICc"/>
    <property type="match status" value="1"/>
</dbReference>
<dbReference type="SMART" id="SM00847">
    <property type="entry name" value="HA2"/>
    <property type="match status" value="1"/>
</dbReference>
<dbReference type="SMART" id="SM00382">
    <property type="entry name" value="AAA"/>
    <property type="match status" value="1"/>
</dbReference>
<evidence type="ECO:0000313" key="11">
    <source>
        <dbReference type="EMBL" id="CCA17666.1"/>
    </source>
</evidence>
<name>F0W953_9STRA</name>
<dbReference type="GO" id="GO:0003724">
    <property type="term" value="F:RNA helicase activity"/>
    <property type="evidence" value="ECO:0007669"/>
    <property type="project" value="UniProtKB-EC"/>
</dbReference>
<keyword evidence="5" id="KW-0347">Helicase</keyword>
<evidence type="ECO:0000256" key="3">
    <source>
        <dbReference type="ARBA" id="ARBA00022741"/>
    </source>
</evidence>
<dbReference type="CDD" id="cd18791">
    <property type="entry name" value="SF2_C_RHA"/>
    <property type="match status" value="1"/>
</dbReference>
<dbReference type="InterPro" id="IPR001650">
    <property type="entry name" value="Helicase_C-like"/>
</dbReference>
<dbReference type="HOGENOM" id="CLU_001832_0_0_1"/>
<keyword evidence="4" id="KW-0378">Hydrolase</keyword>
<evidence type="ECO:0000256" key="6">
    <source>
        <dbReference type="ARBA" id="ARBA00022840"/>
    </source>
</evidence>
<organism evidence="11">
    <name type="scientific">Albugo laibachii Nc14</name>
    <dbReference type="NCBI Taxonomy" id="890382"/>
    <lineage>
        <taxon>Eukaryota</taxon>
        <taxon>Sar</taxon>
        <taxon>Stramenopiles</taxon>
        <taxon>Oomycota</taxon>
        <taxon>Peronosporomycetes</taxon>
        <taxon>Albuginales</taxon>
        <taxon>Albuginaceae</taxon>
        <taxon>Albugo</taxon>
    </lineage>
</organism>
<dbReference type="InterPro" id="IPR002464">
    <property type="entry name" value="DNA/RNA_helicase_DEAH_CS"/>
</dbReference>
<evidence type="ECO:0000259" key="10">
    <source>
        <dbReference type="PROSITE" id="PS51194"/>
    </source>
</evidence>
<dbReference type="Pfam" id="PF23362">
    <property type="entry name" value="DHX37_C"/>
    <property type="match status" value="1"/>
</dbReference>
<dbReference type="Pfam" id="PF04408">
    <property type="entry name" value="WHD_HA2"/>
    <property type="match status" value="1"/>
</dbReference>
<dbReference type="EC" id="3.6.4.13" evidence="2"/>
<dbReference type="Gene3D" id="1.20.120.1080">
    <property type="match status" value="1"/>
</dbReference>
<feature type="region of interest" description="Disordered" evidence="8">
    <location>
        <begin position="1"/>
        <end position="33"/>
    </location>
</feature>
<dbReference type="InterPro" id="IPR048333">
    <property type="entry name" value="HA2_WH"/>
</dbReference>
<dbReference type="InterPro" id="IPR011709">
    <property type="entry name" value="DEAD-box_helicase_OB_fold"/>
</dbReference>
<protein>
    <recommendedName>
        <fullName evidence="2">RNA helicase</fullName>
        <ecNumber evidence="2">3.6.4.13</ecNumber>
    </recommendedName>
</protein>
<dbReference type="FunFam" id="3.40.50.300:FF:000637">
    <property type="entry name" value="ATP-dependent RNA helicase DHX37/DHR1"/>
    <property type="match status" value="1"/>
</dbReference>
<gene>
    <name evidence="11" type="primary">AlNc14C38G3320</name>
    <name evidence="11" type="ORF">ALNC14_038090</name>
</gene>
<evidence type="ECO:0000256" key="5">
    <source>
        <dbReference type="ARBA" id="ARBA00022806"/>
    </source>
</evidence>
<dbReference type="InterPro" id="IPR056371">
    <property type="entry name" value="DHX37-like_C"/>
</dbReference>
<evidence type="ECO:0000256" key="4">
    <source>
        <dbReference type="ARBA" id="ARBA00022801"/>
    </source>
</evidence>
<evidence type="ECO:0000256" key="8">
    <source>
        <dbReference type="SAM" id="MobiDB-lite"/>
    </source>
</evidence>
<dbReference type="PROSITE" id="PS00690">
    <property type="entry name" value="DEAH_ATP_HELICASE"/>
    <property type="match status" value="1"/>
</dbReference>
<dbReference type="GO" id="GO:0003723">
    <property type="term" value="F:RNA binding"/>
    <property type="evidence" value="ECO:0007669"/>
    <property type="project" value="TreeGrafter"/>
</dbReference>
<reference evidence="11" key="1">
    <citation type="journal article" date="2011" name="PLoS Biol.">
        <title>Gene gain and loss during evolution of obligate parasitism in the white rust pathogen of Arabidopsis thaliana.</title>
        <authorList>
            <person name="Kemen E."/>
            <person name="Gardiner A."/>
            <person name="Schultz-Larsen T."/>
            <person name="Kemen A.C."/>
            <person name="Balmuth A.L."/>
            <person name="Robert-Seilaniantz A."/>
            <person name="Bailey K."/>
            <person name="Holub E."/>
            <person name="Studholme D.J."/>
            <person name="Maclean D."/>
            <person name="Jones J.D."/>
        </authorList>
    </citation>
    <scope>NUCLEOTIDE SEQUENCE</scope>
</reference>
<feature type="compositionally biased region" description="Polar residues" evidence="8">
    <location>
        <begin position="13"/>
        <end position="33"/>
    </location>
</feature>
<feature type="region of interest" description="Disordered" evidence="8">
    <location>
        <begin position="181"/>
        <end position="219"/>
    </location>
</feature>
<dbReference type="CDD" id="cd17982">
    <property type="entry name" value="DEXHc_DHX37"/>
    <property type="match status" value="1"/>
</dbReference>
<dbReference type="PROSITE" id="PS51194">
    <property type="entry name" value="HELICASE_CTER"/>
    <property type="match status" value="1"/>
</dbReference>
<dbReference type="InterPro" id="IPR007502">
    <property type="entry name" value="Helicase-assoc_dom"/>
</dbReference>
<proteinExistence type="inferred from homology"/>
<dbReference type="Gene3D" id="3.40.50.300">
    <property type="entry name" value="P-loop containing nucleotide triphosphate hydrolases"/>
    <property type="match status" value="2"/>
</dbReference>
<dbReference type="GO" id="GO:0000462">
    <property type="term" value="P:maturation of SSU-rRNA from tricistronic rRNA transcript (SSU-rRNA, 5.8S rRNA, LSU-rRNA)"/>
    <property type="evidence" value="ECO:0007669"/>
    <property type="project" value="TreeGrafter"/>
</dbReference>
<dbReference type="AlphaFoldDB" id="F0W953"/>
<keyword evidence="6" id="KW-0067">ATP-binding</keyword>
<dbReference type="InterPro" id="IPR027417">
    <property type="entry name" value="P-loop_NTPase"/>
</dbReference>
<dbReference type="Pfam" id="PF00271">
    <property type="entry name" value="Helicase_C"/>
    <property type="match status" value="1"/>
</dbReference>
<evidence type="ECO:0000256" key="2">
    <source>
        <dbReference type="ARBA" id="ARBA00012552"/>
    </source>
</evidence>
<sequence>MNGTNKHKRRKSMVQSLSDSDVKTSATSLLEESTDSAIDTCTTIDPASILSEELQSELCVNETDSIILHKKEKKKDDKLPEKWIEEAKKMSKAKRKKLQQLALQKTKQTQRAHIFKSLQENQLGDEQQKIMFSSSNLGHTDTVRERLQRSLRMEKLGLQLTAADFDLLHPKEVRQEYPIASNSTPRKLDSAHMKGDKAPLGTKVADSKGTGSKKKTKKRVRAIFTSKAITTSDEFQTPAHTKEQVETSTVPIQEVVEVSEAMTRLLELRKKNQERRLKESSKSIDPSTQEDRVEPKYIPTIIPLKTTRELQLENRSHSRPLRNQHVVQLQRRPEIQMARMQLPVCTSEQEIMEAIANNEVVILCGETGSGKTTQVPQFLYEAGFGHPEHPTFFGRIGVTQPRRVATVSTAKRVAEELNVGFGEAPGGHVGYQIRYDSSHFSKTTRIKFMTDGILLKEIQQDFLLRQYSVIILDEAHERNINTDILIGLLSRIVPFRSKLALEEMEEYRALTPEEQNEFGGVHKLLKPLKLVIMSATLRVEDFTSNTLLFPSPPPVLRIEARQYPVTVHFSKHTELEKYVEAAFKKVVRIHNKLPEGGVLVFLTGQQEIMQLVRKLSQAYGSKASRPVKSCKSSRKVSRTLSRDSEYVPLEHDDAEEEACIEQAQDVDSYQLDHDSDIDSDQEENDSLAVPYIHALPLYSLLPPSEQMRVFDEPPEHHRLVVVATDIAETSLTIPNIKYVVDAGRTKSRVYNLDNGISNFQIQWISKASADQRAGRAGRTGPGHCYRLYSSAVYDTDFPKFTPPEILCHPIEEVVLQMKAMGIHNVSKFPFPTPPDRHAFVKAVQLLEYLGAITVEQSADSTKEEITRLGQLLVQFPVTARFAKMLLLAKEMGVLEYTIAIVAGLSGHSPFVTMLEEEPSDQCTDELAEERRKSDMLNRRLQWANPQSDLLSLLRAAGAYAYESCSSSFCKENFLHEKLMSQMLQLRQQLTRIVNTLYAEEEGFTKIALSSHLDPPSPPTEDVLRQIIAAGFMDQVARRAPRGMVEEGSKLDRNCAYVNCTGDIKEPIYIHPHSHVFTANPSKLPEYVVYQQITRTTRAYMRNVTIIEASWLGSIGLGTSLCSYPEILEEPKPEFNASSDRLDCYVQPHYGKYAWTLPTTKIPYPIDSKWEADYYRWLAKLLLDGKVVPYLARFSSYLKRASILVLRQKFEAKIQSLPLALQRKHIHSRADLKKVWMEEGSERFLLPELQLWLKEPMDRKLAREWRHIVTE</sequence>
<dbReference type="GO" id="GO:0016787">
    <property type="term" value="F:hydrolase activity"/>
    <property type="evidence" value="ECO:0007669"/>
    <property type="project" value="UniProtKB-KW"/>
</dbReference>
<dbReference type="Pfam" id="PF07717">
    <property type="entry name" value="OB_NTP_bind"/>
    <property type="match status" value="1"/>
</dbReference>
<accession>F0W953</accession>
<comment type="similarity">
    <text evidence="1">Belongs to the DEAD box helicase family. DEAH subfamily.</text>
</comment>
<dbReference type="SMART" id="SM00487">
    <property type="entry name" value="DEXDc"/>
    <property type="match status" value="1"/>
</dbReference>
<dbReference type="GO" id="GO:0005730">
    <property type="term" value="C:nucleolus"/>
    <property type="evidence" value="ECO:0007669"/>
    <property type="project" value="TreeGrafter"/>
</dbReference>
<feature type="compositionally biased region" description="Basic and acidic residues" evidence="8">
    <location>
        <begin position="186"/>
        <end position="197"/>
    </location>
</feature>
<feature type="compositionally biased region" description="Basic residues" evidence="8">
    <location>
        <begin position="1"/>
        <end position="12"/>
    </location>
</feature>
<dbReference type="PANTHER" id="PTHR18934">
    <property type="entry name" value="ATP-DEPENDENT RNA HELICASE"/>
    <property type="match status" value="1"/>
</dbReference>
<dbReference type="InterPro" id="IPR011545">
    <property type="entry name" value="DEAD/DEAH_box_helicase_dom"/>
</dbReference>
<dbReference type="PANTHER" id="PTHR18934:SF99">
    <property type="entry name" value="ATP-DEPENDENT RNA HELICASE DHX37-RELATED"/>
    <property type="match status" value="1"/>
</dbReference>
<dbReference type="Pfam" id="PF00270">
    <property type="entry name" value="DEAD"/>
    <property type="match status" value="1"/>
</dbReference>
<evidence type="ECO:0000259" key="9">
    <source>
        <dbReference type="PROSITE" id="PS51192"/>
    </source>
</evidence>
<evidence type="ECO:0000256" key="7">
    <source>
        <dbReference type="ARBA" id="ARBA00047984"/>
    </source>
</evidence>
<reference evidence="11" key="2">
    <citation type="submission" date="2011-02" db="EMBL/GenBank/DDBJ databases">
        <authorList>
            <person name="MacLean D."/>
        </authorList>
    </citation>
    <scope>NUCLEOTIDE SEQUENCE</scope>
</reference>
<dbReference type="EMBL" id="FR824083">
    <property type="protein sequence ID" value="CCA17666.1"/>
    <property type="molecule type" value="Genomic_DNA"/>
</dbReference>